<dbReference type="Pfam" id="PF19911">
    <property type="entry name" value="DUF6384"/>
    <property type="match status" value="1"/>
</dbReference>
<keyword evidence="1" id="KW-0472">Membrane</keyword>
<evidence type="ECO:0000313" key="3">
    <source>
        <dbReference type="Proteomes" id="UP000025061"/>
    </source>
</evidence>
<reference evidence="2 3" key="1">
    <citation type="submission" date="2013-04" db="EMBL/GenBank/DDBJ databases">
        <title>Hyphomonas hirschiana VP5 Genome Sequencing.</title>
        <authorList>
            <person name="Lai Q."/>
            <person name="Shao Z."/>
        </authorList>
    </citation>
    <scope>NUCLEOTIDE SEQUENCE [LARGE SCALE GENOMIC DNA]</scope>
    <source>
        <strain evidence="2 3">VP5</strain>
    </source>
</reference>
<name>A0A059FXI9_9PROT</name>
<dbReference type="PATRIC" id="fig|1280951.3.peg.923"/>
<comment type="caution">
    <text evidence="2">The sequence shown here is derived from an EMBL/GenBank/DDBJ whole genome shotgun (WGS) entry which is preliminary data.</text>
</comment>
<keyword evidence="3" id="KW-1185">Reference proteome</keyword>
<gene>
    <name evidence="2" type="ORF">HHI_04540</name>
</gene>
<dbReference type="InterPro" id="IPR045964">
    <property type="entry name" value="DUF6384"/>
</dbReference>
<dbReference type="RefSeq" id="WP_011645266.1">
    <property type="nucleotide sequence ID" value="NZ_ARYI01000003.1"/>
</dbReference>
<feature type="transmembrane region" description="Helical" evidence="1">
    <location>
        <begin position="103"/>
        <end position="123"/>
    </location>
</feature>
<dbReference type="AlphaFoldDB" id="A0A059FXI9"/>
<organism evidence="2 3">
    <name type="scientific">Hyphomonas hirschiana VP5</name>
    <dbReference type="NCBI Taxonomy" id="1280951"/>
    <lineage>
        <taxon>Bacteria</taxon>
        <taxon>Pseudomonadati</taxon>
        <taxon>Pseudomonadota</taxon>
        <taxon>Alphaproteobacteria</taxon>
        <taxon>Hyphomonadales</taxon>
        <taxon>Hyphomonadaceae</taxon>
        <taxon>Hyphomonas</taxon>
    </lineage>
</organism>
<protein>
    <submittedName>
        <fullName evidence="2">Uncharacterized protein</fullName>
    </submittedName>
</protein>
<sequence>MTSPGAPTAHASNKLDDILLAMDIVDTLRHREQLVLSELDAGAREEALLGRLKDIYAAQGIDVPEQILKEGVKALEERRFVYEPPRPSISVSLARIYIARGRWMAPLILAVIAIGSIAAAWHLGVAVPERERAAAAQIELAQTLPSEIGRLHGEIIALALEAPTRLQADALKAEGERAIAAENITAARGAQAGLERLLRDLTAVYDVRVVYGPGEARSGVFRIPEDVPGGRNYYLIVEAVDPSGKLVEVPVTSEEDRRSDRVTRWGQRVSEAVFQSVADDKSDDQIIQNSVIGRKAQGYLSPQYTVETPGGAILEW</sequence>
<evidence type="ECO:0000313" key="2">
    <source>
        <dbReference type="EMBL" id="KCZ95394.1"/>
    </source>
</evidence>
<dbReference type="Proteomes" id="UP000025061">
    <property type="component" value="Unassembled WGS sequence"/>
</dbReference>
<proteinExistence type="predicted"/>
<evidence type="ECO:0000256" key="1">
    <source>
        <dbReference type="SAM" id="Phobius"/>
    </source>
</evidence>
<dbReference type="EMBL" id="ARYI01000003">
    <property type="protein sequence ID" value="KCZ95394.1"/>
    <property type="molecule type" value="Genomic_DNA"/>
</dbReference>
<dbReference type="OrthoDB" id="6115808at2"/>
<keyword evidence="1" id="KW-0812">Transmembrane</keyword>
<accession>A0A059FXI9</accession>
<keyword evidence="1" id="KW-1133">Transmembrane helix</keyword>